<accession>A0A158D2T3</accession>
<dbReference type="Gene3D" id="3.30.450.40">
    <property type="match status" value="1"/>
</dbReference>
<name>A0A158D2T3_9BURK</name>
<comment type="caution">
    <text evidence="6">The sequence shown here is derived from an EMBL/GenBank/DDBJ whole genome shotgun (WGS) entry which is preliminary data.</text>
</comment>
<feature type="domain" description="IclR-ED" evidence="5">
    <location>
        <begin position="76"/>
        <end position="258"/>
    </location>
</feature>
<gene>
    <name evidence="6" type="ORF">AWB79_06343</name>
</gene>
<keyword evidence="3" id="KW-0804">Transcription</keyword>
<dbReference type="EMBL" id="FCOA02000033">
    <property type="protein sequence ID" value="SAK88898.1"/>
    <property type="molecule type" value="Genomic_DNA"/>
</dbReference>
<evidence type="ECO:0000256" key="2">
    <source>
        <dbReference type="ARBA" id="ARBA00023125"/>
    </source>
</evidence>
<dbReference type="OrthoDB" id="9807558at2"/>
<organism evidence="6 7">
    <name type="scientific">Caballeronia hypogeia</name>
    <dbReference type="NCBI Taxonomy" id="1777140"/>
    <lineage>
        <taxon>Bacteria</taxon>
        <taxon>Pseudomonadati</taxon>
        <taxon>Pseudomonadota</taxon>
        <taxon>Betaproteobacteria</taxon>
        <taxon>Burkholderiales</taxon>
        <taxon>Burkholderiaceae</taxon>
        <taxon>Caballeronia</taxon>
    </lineage>
</organism>
<dbReference type="InterPro" id="IPR005471">
    <property type="entry name" value="Tscrpt_reg_IclR_N"/>
</dbReference>
<dbReference type="PROSITE" id="PS51077">
    <property type="entry name" value="HTH_ICLR"/>
    <property type="match status" value="1"/>
</dbReference>
<dbReference type="AlphaFoldDB" id="A0A158D2T3"/>
<dbReference type="PANTHER" id="PTHR30136">
    <property type="entry name" value="HELIX-TURN-HELIX TRANSCRIPTIONAL REGULATOR, ICLR FAMILY"/>
    <property type="match status" value="1"/>
</dbReference>
<dbReference type="GO" id="GO:0045892">
    <property type="term" value="P:negative regulation of DNA-templated transcription"/>
    <property type="evidence" value="ECO:0007669"/>
    <property type="project" value="TreeGrafter"/>
</dbReference>
<dbReference type="SUPFAM" id="SSF55781">
    <property type="entry name" value="GAF domain-like"/>
    <property type="match status" value="1"/>
</dbReference>
<dbReference type="SMART" id="SM00346">
    <property type="entry name" value="HTH_ICLR"/>
    <property type="match status" value="1"/>
</dbReference>
<dbReference type="RefSeq" id="WP_063963594.1">
    <property type="nucleotide sequence ID" value="NZ_FCOA02000033.1"/>
</dbReference>
<dbReference type="InterPro" id="IPR036388">
    <property type="entry name" value="WH-like_DNA-bd_sf"/>
</dbReference>
<dbReference type="Gene3D" id="1.10.10.10">
    <property type="entry name" value="Winged helix-like DNA-binding domain superfamily/Winged helix DNA-binding domain"/>
    <property type="match status" value="1"/>
</dbReference>
<keyword evidence="7" id="KW-1185">Reference proteome</keyword>
<feature type="domain" description="HTH iclR-type" evidence="4">
    <location>
        <begin position="12"/>
        <end position="75"/>
    </location>
</feature>
<dbReference type="SUPFAM" id="SSF46785">
    <property type="entry name" value="Winged helix' DNA-binding domain"/>
    <property type="match status" value="1"/>
</dbReference>
<keyword evidence="1" id="KW-0805">Transcription regulation</keyword>
<dbReference type="InterPro" id="IPR050707">
    <property type="entry name" value="HTH_MetabolicPath_Reg"/>
</dbReference>
<dbReference type="Pfam" id="PF09339">
    <property type="entry name" value="HTH_IclR"/>
    <property type="match status" value="1"/>
</dbReference>
<evidence type="ECO:0000259" key="4">
    <source>
        <dbReference type="PROSITE" id="PS51077"/>
    </source>
</evidence>
<evidence type="ECO:0000313" key="7">
    <source>
        <dbReference type="Proteomes" id="UP000054851"/>
    </source>
</evidence>
<dbReference type="Proteomes" id="UP000054851">
    <property type="component" value="Unassembled WGS sequence"/>
</dbReference>
<dbReference type="PROSITE" id="PS51078">
    <property type="entry name" value="ICLR_ED"/>
    <property type="match status" value="1"/>
</dbReference>
<dbReference type="GO" id="GO:0003700">
    <property type="term" value="F:DNA-binding transcription factor activity"/>
    <property type="evidence" value="ECO:0007669"/>
    <property type="project" value="TreeGrafter"/>
</dbReference>
<dbReference type="Pfam" id="PF01614">
    <property type="entry name" value="IclR_C"/>
    <property type="match status" value="1"/>
</dbReference>
<dbReference type="InterPro" id="IPR029016">
    <property type="entry name" value="GAF-like_dom_sf"/>
</dbReference>
<dbReference type="InterPro" id="IPR014757">
    <property type="entry name" value="Tscrpt_reg_IclR_C"/>
</dbReference>
<protein>
    <submittedName>
        <fullName evidence="6">IclR family transcriptional regulator</fullName>
    </submittedName>
</protein>
<evidence type="ECO:0000259" key="5">
    <source>
        <dbReference type="PROSITE" id="PS51078"/>
    </source>
</evidence>
<reference evidence="6" key="1">
    <citation type="submission" date="2016-01" db="EMBL/GenBank/DDBJ databases">
        <authorList>
            <person name="Peeters C."/>
        </authorList>
    </citation>
    <scope>NUCLEOTIDE SEQUENCE</scope>
    <source>
        <strain evidence="6">LMG 29322</strain>
    </source>
</reference>
<keyword evidence="2" id="KW-0238">DNA-binding</keyword>
<evidence type="ECO:0000256" key="1">
    <source>
        <dbReference type="ARBA" id="ARBA00023015"/>
    </source>
</evidence>
<dbReference type="InterPro" id="IPR036390">
    <property type="entry name" value="WH_DNA-bd_sf"/>
</dbReference>
<dbReference type="GO" id="GO:0003677">
    <property type="term" value="F:DNA binding"/>
    <property type="evidence" value="ECO:0007669"/>
    <property type="project" value="UniProtKB-KW"/>
</dbReference>
<proteinExistence type="predicted"/>
<sequence length="258" mass="28077">MKKDSKETRSGTQSIERAIGLLRTVASRGRRGMRIGEIATASELATSTCFRLLSRLEIEGLVVRDEHTRKYYLGPLIHELGLLARPRYRLADLCDVPMQRLADLTLDTIYLSERSGVEAVCTNRALGDYPIRSLSLDVGIRRPLGVGAGGLAILCALDPEEAESIINENADRYEKFGAFTPTLLREAVELGRERGYAFLDSVGTPGMAAIGIAFPSDNPVAALSVAAISSRLAPPRQAEVARQMASQIRHIKAAMQQA</sequence>
<evidence type="ECO:0000256" key="3">
    <source>
        <dbReference type="ARBA" id="ARBA00023163"/>
    </source>
</evidence>
<evidence type="ECO:0000313" key="6">
    <source>
        <dbReference type="EMBL" id="SAK88898.1"/>
    </source>
</evidence>
<dbReference type="PANTHER" id="PTHR30136:SF39">
    <property type="entry name" value="TRANSCRIPTIONAL REGULATORY PROTEIN"/>
    <property type="match status" value="1"/>
</dbReference>
<dbReference type="STRING" id="1777140.AWB79_06343"/>